<protein>
    <submittedName>
        <fullName evidence="1">Uncharacterized protein</fullName>
    </submittedName>
</protein>
<evidence type="ECO:0000313" key="1">
    <source>
        <dbReference type="EMBL" id="KAJ9162262.1"/>
    </source>
</evidence>
<organism evidence="1 2">
    <name type="scientific">Coniochaeta hoffmannii</name>
    <dbReference type="NCBI Taxonomy" id="91930"/>
    <lineage>
        <taxon>Eukaryota</taxon>
        <taxon>Fungi</taxon>
        <taxon>Dikarya</taxon>
        <taxon>Ascomycota</taxon>
        <taxon>Pezizomycotina</taxon>
        <taxon>Sordariomycetes</taxon>
        <taxon>Sordariomycetidae</taxon>
        <taxon>Coniochaetales</taxon>
        <taxon>Coniochaetaceae</taxon>
        <taxon>Coniochaeta</taxon>
    </lineage>
</organism>
<comment type="caution">
    <text evidence="1">The sequence shown here is derived from an EMBL/GenBank/DDBJ whole genome shotgun (WGS) entry which is preliminary data.</text>
</comment>
<proteinExistence type="predicted"/>
<reference evidence="1" key="1">
    <citation type="submission" date="2022-07" db="EMBL/GenBank/DDBJ databases">
        <title>Fungi with potential for degradation of polypropylene.</title>
        <authorList>
            <person name="Gostincar C."/>
        </authorList>
    </citation>
    <scope>NUCLEOTIDE SEQUENCE</scope>
    <source>
        <strain evidence="1">EXF-13287</strain>
    </source>
</reference>
<sequence length="471" mass="53948">MLQSAKIDILMGRKGFDLMFTKLIQQSIALCPSLGSVSPKPFPQAFVLYRIYYWDTVPVAFSRADNSDRYATEARLRQYQKERNPDARAKIALLAMGSKDKAIAAASKGLWREALYRLQGAWLRLWDRHTAVACRVEAGWALRWQRQSGVKYWVAQQPSVQGADSGKAKGSGNDDNTWTLARLSTHRMRFRGCTIHHHSHKDRNSGLQDMFDIWYHVALVNLHIIDDPAVNGYLEERICKVHWAIEFAADCLGKYPSNWSIRQVQLDHARGWLFRCLADAKDAISYKPVGRCKYPDELSLKYYEKAAQHAREALGKHHRWTMECEFQVAWTDALRFGDVDRAITILEPLYHYVLSDRPRYVKEGLRLLELWACCRARHVEWADRYRDPEACAFIARQSGSWFPELGLPGHRDVDAVEMRMVGGQVLYRYLDALDMVDYEHPLAGVVKAWELGSCGGEGVCASCDAIELMKS</sequence>
<gene>
    <name evidence="1" type="ORF">NKR19_g1417</name>
</gene>
<name>A0AA38VP24_9PEZI</name>
<dbReference type="Proteomes" id="UP001174691">
    <property type="component" value="Unassembled WGS sequence"/>
</dbReference>
<evidence type="ECO:0000313" key="2">
    <source>
        <dbReference type="Proteomes" id="UP001174691"/>
    </source>
</evidence>
<dbReference type="AlphaFoldDB" id="A0AA38VP24"/>
<keyword evidence="2" id="KW-1185">Reference proteome</keyword>
<dbReference type="EMBL" id="JANBVN010000013">
    <property type="protein sequence ID" value="KAJ9162262.1"/>
    <property type="molecule type" value="Genomic_DNA"/>
</dbReference>
<accession>A0AA38VP24</accession>